<gene>
    <name evidence="4" type="ORF">K493DRAFT_305718</name>
</gene>
<comment type="caution">
    <text evidence="4">The sequence shown here is derived from an EMBL/GenBank/DDBJ whole genome shotgun (WGS) entry which is preliminary data.</text>
</comment>
<dbReference type="EMBL" id="MCFE01000441">
    <property type="protein sequence ID" value="ORX89500.1"/>
    <property type="molecule type" value="Genomic_DNA"/>
</dbReference>
<dbReference type="PROSITE" id="PS50991">
    <property type="entry name" value="PYR_CT"/>
    <property type="match status" value="1"/>
</dbReference>
<dbReference type="PANTHER" id="PTHR10277">
    <property type="entry name" value="HOMOCITRATE SYNTHASE-RELATED"/>
    <property type="match status" value="1"/>
</dbReference>
<dbReference type="InterPro" id="IPR000891">
    <property type="entry name" value="PYR_CT"/>
</dbReference>
<dbReference type="Proteomes" id="UP000193498">
    <property type="component" value="Unassembled WGS sequence"/>
</dbReference>
<dbReference type="GO" id="GO:0003852">
    <property type="term" value="F:2-isopropylmalate synthase activity"/>
    <property type="evidence" value="ECO:0007669"/>
    <property type="project" value="TreeGrafter"/>
</dbReference>
<reference evidence="4 5" key="1">
    <citation type="submission" date="2016-07" db="EMBL/GenBank/DDBJ databases">
        <title>Pervasive Adenine N6-methylation of Active Genes in Fungi.</title>
        <authorList>
            <consortium name="DOE Joint Genome Institute"/>
            <person name="Mondo S.J."/>
            <person name="Dannebaum R.O."/>
            <person name="Kuo R.C."/>
            <person name="Labutti K."/>
            <person name="Haridas S."/>
            <person name="Kuo A."/>
            <person name="Salamov A."/>
            <person name="Ahrendt S.R."/>
            <person name="Lipzen A."/>
            <person name="Sullivan W."/>
            <person name="Andreopoulos W.B."/>
            <person name="Clum A."/>
            <person name="Lindquist E."/>
            <person name="Daum C."/>
            <person name="Ramamoorthy G.K."/>
            <person name="Gryganskyi A."/>
            <person name="Culley D."/>
            <person name="Magnuson J.K."/>
            <person name="James T.Y."/>
            <person name="O'Malley M.A."/>
            <person name="Stajich J.E."/>
            <person name="Spatafora J.W."/>
            <person name="Visel A."/>
            <person name="Grigoriev I.V."/>
        </authorList>
    </citation>
    <scope>NUCLEOTIDE SEQUENCE [LARGE SCALE GENOMIC DNA]</scope>
    <source>
        <strain evidence="4 5">CBS 931.73</strain>
    </source>
</reference>
<dbReference type="InParanoid" id="A0A1Y1XUT1"/>
<proteinExistence type="predicted"/>
<evidence type="ECO:0000313" key="4">
    <source>
        <dbReference type="EMBL" id="ORX89500.1"/>
    </source>
</evidence>
<dbReference type="PANTHER" id="PTHR10277:SF9">
    <property type="entry name" value="2-ISOPROPYLMALATE SYNTHASE 1, CHLOROPLASTIC-RELATED"/>
    <property type="match status" value="1"/>
</dbReference>
<keyword evidence="5" id="KW-1185">Reference proteome</keyword>
<keyword evidence="1" id="KW-0432">Leucine biosynthesis</keyword>
<dbReference type="Gene3D" id="3.20.20.70">
    <property type="entry name" value="Aldolase class I"/>
    <property type="match status" value="1"/>
</dbReference>
<keyword evidence="2" id="KW-0808">Transferase</keyword>
<organism evidence="4 5">
    <name type="scientific">Basidiobolus meristosporus CBS 931.73</name>
    <dbReference type="NCBI Taxonomy" id="1314790"/>
    <lineage>
        <taxon>Eukaryota</taxon>
        <taxon>Fungi</taxon>
        <taxon>Fungi incertae sedis</taxon>
        <taxon>Zoopagomycota</taxon>
        <taxon>Entomophthoromycotina</taxon>
        <taxon>Basidiobolomycetes</taxon>
        <taxon>Basidiobolales</taxon>
        <taxon>Basidiobolaceae</taxon>
        <taxon>Basidiobolus</taxon>
    </lineage>
</organism>
<dbReference type="InterPro" id="IPR013785">
    <property type="entry name" value="Aldolase_TIM"/>
</dbReference>
<dbReference type="OrthoDB" id="2015253at2759"/>
<evidence type="ECO:0000256" key="1">
    <source>
        <dbReference type="ARBA" id="ARBA00022430"/>
    </source>
</evidence>
<dbReference type="Pfam" id="PF22617">
    <property type="entry name" value="HCS_D2"/>
    <property type="match status" value="1"/>
</dbReference>
<dbReference type="Pfam" id="PF00682">
    <property type="entry name" value="HMGL-like"/>
    <property type="match status" value="1"/>
</dbReference>
<dbReference type="InterPro" id="IPR054691">
    <property type="entry name" value="LeuA/HCS_post-cat"/>
</dbReference>
<accession>A0A1Y1XUT1</accession>
<sequence>MNKKEEYSALFNYPRENTRGSEKVVWSAHYQNDPGLATANTLAAISNGVRQVELTIYRIGECAGNTSLEEVVMALRTRPNSYPVFNKIDTTFQYRVSQLVVLKSGMPSQANKAIVGLSAFAHESGIHQDGVPKNKRTYEISTPELVDVPSNNLVLGKHSGRNALKYKLHELAIVLNDPEFQTFFTSFKKLTDTKKLITERDLLALASDQSLSQDAIETYRVKSVVISFPPPASL</sequence>
<evidence type="ECO:0000313" key="5">
    <source>
        <dbReference type="Proteomes" id="UP000193498"/>
    </source>
</evidence>
<keyword evidence="1" id="KW-0028">Amino-acid biosynthesis</keyword>
<dbReference type="FunFam" id="1.10.238.260:FF:000001">
    <property type="entry name" value="2-isopropylmalate synthase"/>
    <property type="match status" value="1"/>
</dbReference>
<name>A0A1Y1XUT1_9FUNG</name>
<keyword evidence="1" id="KW-0100">Branched-chain amino acid biosynthesis</keyword>
<dbReference type="AlphaFoldDB" id="A0A1Y1XUT1"/>
<feature type="domain" description="Pyruvate carboxyltransferase" evidence="3">
    <location>
        <begin position="1"/>
        <end position="94"/>
    </location>
</feature>
<dbReference type="GO" id="GO:0009098">
    <property type="term" value="P:L-leucine biosynthetic process"/>
    <property type="evidence" value="ECO:0007669"/>
    <property type="project" value="UniProtKB-KW"/>
</dbReference>
<dbReference type="Gene3D" id="1.10.238.260">
    <property type="match status" value="1"/>
</dbReference>
<evidence type="ECO:0000256" key="2">
    <source>
        <dbReference type="ARBA" id="ARBA00022679"/>
    </source>
</evidence>
<protein>
    <submittedName>
        <fullName evidence="4">Aldolase</fullName>
    </submittedName>
</protein>
<dbReference type="STRING" id="1314790.A0A1Y1XUT1"/>
<dbReference type="InterPro" id="IPR050073">
    <property type="entry name" value="2-IPM_HCS-like"/>
</dbReference>
<evidence type="ECO:0000259" key="3">
    <source>
        <dbReference type="PROSITE" id="PS50991"/>
    </source>
</evidence>
<dbReference type="SUPFAM" id="SSF51569">
    <property type="entry name" value="Aldolase"/>
    <property type="match status" value="1"/>
</dbReference>